<accession>A0A1F5PJK3</accession>
<reference evidence="2 3" key="1">
    <citation type="journal article" date="2016" name="Nat. Commun.">
        <title>Thousands of microbial genomes shed light on interconnected biogeochemical processes in an aquifer system.</title>
        <authorList>
            <person name="Anantharaman K."/>
            <person name="Brown C.T."/>
            <person name="Hug L.A."/>
            <person name="Sharon I."/>
            <person name="Castelle C.J."/>
            <person name="Probst A.J."/>
            <person name="Thomas B.C."/>
            <person name="Singh A."/>
            <person name="Wilkins M.J."/>
            <person name="Karaoz U."/>
            <person name="Brodie E.L."/>
            <person name="Williams K.H."/>
            <person name="Hubbard S.S."/>
            <person name="Banfield J.F."/>
        </authorList>
    </citation>
    <scope>NUCLEOTIDE SEQUENCE [LARGE SCALE GENOMIC DNA]</scope>
</reference>
<dbReference type="PANTHER" id="PTHR31272:SF9">
    <property type="entry name" value="BLL1027 PROTEIN"/>
    <property type="match status" value="1"/>
</dbReference>
<sequence>MNKYLMTIVGLLLLFFGLALTLGNYSGSSAWVWQVSQQGQWFFPLLTVSAIVDSINPCAFSILIVSLIFLFSVGSTTSKVIRYGLVYIFGIFVAYFLIGLGLLQALHIFNTPHFMSKVGAVMLVIFGTVSILEVLIPSFPIKLGVPQGAHQKMNQLLEKMSLPAMFLLGGLVGLCEFPCTGGPYLMVIGLLHDSRTYWQGAGYLILYNLIFVLPLVLILLTAGNERLVAKVKTLQQQNKKAVKLTAGLAMILLAILIMTL</sequence>
<feature type="transmembrane region" description="Helical" evidence="1">
    <location>
        <begin position="197"/>
        <end position="220"/>
    </location>
</feature>
<dbReference type="EMBL" id="MFEY01000007">
    <property type="protein sequence ID" value="OGE90106.1"/>
    <property type="molecule type" value="Genomic_DNA"/>
</dbReference>
<comment type="caution">
    <text evidence="2">The sequence shown here is derived from an EMBL/GenBank/DDBJ whole genome shotgun (WGS) entry which is preliminary data.</text>
</comment>
<evidence type="ECO:0000313" key="2">
    <source>
        <dbReference type="EMBL" id="OGE90106.1"/>
    </source>
</evidence>
<proteinExistence type="predicted"/>
<feature type="transmembrane region" description="Helical" evidence="1">
    <location>
        <begin position="162"/>
        <end position="185"/>
    </location>
</feature>
<keyword evidence="1" id="KW-0472">Membrane</keyword>
<organism evidence="2 3">
    <name type="scientific">Candidatus Doudnabacteria bacterium RIFCSPHIGHO2_12_FULL_48_16</name>
    <dbReference type="NCBI Taxonomy" id="1817838"/>
    <lineage>
        <taxon>Bacteria</taxon>
        <taxon>Candidatus Doudnaibacteriota</taxon>
    </lineage>
</organism>
<feature type="transmembrane region" description="Helical" evidence="1">
    <location>
        <begin position="54"/>
        <end position="73"/>
    </location>
</feature>
<feature type="transmembrane region" description="Helical" evidence="1">
    <location>
        <begin position="118"/>
        <end position="141"/>
    </location>
</feature>
<dbReference type="Proteomes" id="UP000177682">
    <property type="component" value="Unassembled WGS sequence"/>
</dbReference>
<dbReference type="AlphaFoldDB" id="A0A1F5PJK3"/>
<evidence type="ECO:0000256" key="1">
    <source>
        <dbReference type="SAM" id="Phobius"/>
    </source>
</evidence>
<name>A0A1F5PJK3_9BACT</name>
<keyword evidence="1" id="KW-0812">Transmembrane</keyword>
<gene>
    <name evidence="2" type="ORF">A3E29_03290</name>
</gene>
<feature type="transmembrane region" description="Helical" evidence="1">
    <location>
        <begin position="85"/>
        <end position="106"/>
    </location>
</feature>
<feature type="transmembrane region" description="Helical" evidence="1">
    <location>
        <begin position="241"/>
        <end position="259"/>
    </location>
</feature>
<dbReference type="PANTHER" id="PTHR31272">
    <property type="entry name" value="CYTOCHROME C-TYPE BIOGENESIS PROTEIN HI_1454-RELATED"/>
    <property type="match status" value="1"/>
</dbReference>
<dbReference type="InterPro" id="IPR051790">
    <property type="entry name" value="Cytochrome_c-biogenesis_DsbD"/>
</dbReference>
<keyword evidence="1" id="KW-1133">Transmembrane helix</keyword>
<protein>
    <submittedName>
        <fullName evidence="2">Uncharacterized protein</fullName>
    </submittedName>
</protein>
<evidence type="ECO:0000313" key="3">
    <source>
        <dbReference type="Proteomes" id="UP000177682"/>
    </source>
</evidence>